<accession>A0A448IDG5</accession>
<dbReference type="NCBIfam" id="NF033144">
    <property type="entry name" value="rifampin_ARR"/>
    <property type="match status" value="1"/>
</dbReference>
<dbReference type="Proteomes" id="UP000282551">
    <property type="component" value="Chromosome"/>
</dbReference>
<reference evidence="3 4" key="1">
    <citation type="submission" date="2018-12" db="EMBL/GenBank/DDBJ databases">
        <authorList>
            <consortium name="Pathogen Informatics"/>
        </authorList>
    </citation>
    <scope>NUCLEOTIDE SEQUENCE [LARGE SCALE GENOMIC DNA]</scope>
    <source>
        <strain evidence="3 4">NCTC10485</strain>
    </source>
</reference>
<protein>
    <submittedName>
        <fullName evidence="3">Rifampin ADP-ribosyl transferase</fullName>
    </submittedName>
</protein>
<gene>
    <name evidence="3" type="ORF">NCTC10485_04783</name>
</gene>
<proteinExistence type="predicted"/>
<dbReference type="OrthoDB" id="5509356at2"/>
<feature type="domain" description="Rifampin ADP-ribosyltransferase" evidence="2">
    <location>
        <begin position="16"/>
        <end position="114"/>
    </location>
</feature>
<dbReference type="AlphaFoldDB" id="A0A448IDG5"/>
<dbReference type="InterPro" id="IPR021975">
    <property type="entry name" value="Rifampin_Arr"/>
</dbReference>
<name>A0A448IDG5_MYCCI</name>
<evidence type="ECO:0000313" key="3">
    <source>
        <dbReference type="EMBL" id="VEG50465.1"/>
    </source>
</evidence>
<evidence type="ECO:0000256" key="1">
    <source>
        <dbReference type="SAM" id="MobiDB-lite"/>
    </source>
</evidence>
<dbReference type="Gene3D" id="3.20.170.40">
    <property type="entry name" value="Rifampin ADP-ribosyltransferase domain"/>
    <property type="match status" value="1"/>
</dbReference>
<evidence type="ECO:0000259" key="2">
    <source>
        <dbReference type="Pfam" id="PF12120"/>
    </source>
</evidence>
<sequence>MTEQSEFYRVHESGAFLHGTKADLRVGDLLVPGRPSNYEEGRIANHIYMTKVLAAAVLAAEFAAGPGRERVYVVEPQGDVEDDPNVTDKKAPGNPTHSYRSREPVTVVGEITDWVGHSPEFLQDFRDRLEDLRRQGLAVIYD</sequence>
<evidence type="ECO:0000313" key="4">
    <source>
        <dbReference type="Proteomes" id="UP000282551"/>
    </source>
</evidence>
<dbReference type="Pfam" id="PF12120">
    <property type="entry name" value="Arr-ms"/>
    <property type="match status" value="1"/>
</dbReference>
<dbReference type="RefSeq" id="WP_126336001.1">
    <property type="nucleotide sequence ID" value="NZ_AP022604.1"/>
</dbReference>
<feature type="region of interest" description="Disordered" evidence="1">
    <location>
        <begin position="76"/>
        <end position="103"/>
    </location>
</feature>
<dbReference type="InterPro" id="IPR038611">
    <property type="entry name" value="Arr_sf"/>
</dbReference>
<dbReference type="EMBL" id="LR134355">
    <property type="protein sequence ID" value="VEG50465.1"/>
    <property type="molecule type" value="Genomic_DNA"/>
</dbReference>
<organism evidence="3 4">
    <name type="scientific">Mycolicibacterium chitae</name>
    <name type="common">Mycobacterium chitae</name>
    <dbReference type="NCBI Taxonomy" id="1792"/>
    <lineage>
        <taxon>Bacteria</taxon>
        <taxon>Bacillati</taxon>
        <taxon>Actinomycetota</taxon>
        <taxon>Actinomycetes</taxon>
        <taxon>Mycobacteriales</taxon>
        <taxon>Mycobacteriaceae</taxon>
        <taxon>Mycolicibacterium</taxon>
    </lineage>
</organism>
<dbReference type="GO" id="GO:0016740">
    <property type="term" value="F:transferase activity"/>
    <property type="evidence" value="ECO:0007669"/>
    <property type="project" value="UniProtKB-KW"/>
</dbReference>
<keyword evidence="4" id="KW-1185">Reference proteome</keyword>
<keyword evidence="3" id="KW-0808">Transferase</keyword>